<feature type="domain" description="NADH:quinone oxidoreductase/Mrp antiporter transmembrane" evidence="17">
    <location>
        <begin position="136"/>
        <end position="419"/>
    </location>
</feature>
<evidence type="ECO:0000256" key="14">
    <source>
        <dbReference type="ARBA" id="ARBA00023136"/>
    </source>
</evidence>
<dbReference type="InterPro" id="IPR018393">
    <property type="entry name" value="NADHpl_OxRdtase_5_subgr"/>
</dbReference>
<feature type="transmembrane region" description="Helical" evidence="16">
    <location>
        <begin position="6"/>
        <end position="28"/>
    </location>
</feature>
<keyword evidence="8" id="KW-1278">Translocase</keyword>
<feature type="transmembrane region" description="Helical" evidence="16">
    <location>
        <begin position="373"/>
        <end position="392"/>
    </location>
</feature>
<comment type="function">
    <text evidence="16">Core subunit of the mitochondrial membrane respiratory chain NADH dehydrogenase (Complex I) which catalyzes electron transfer from NADH through the respiratory chain, using ubiquinone as an electron acceptor. Essential for the catalytic activity and assembly of complex I.</text>
</comment>
<dbReference type="GO" id="GO:0042773">
    <property type="term" value="P:ATP synthesis coupled electron transport"/>
    <property type="evidence" value="ECO:0007669"/>
    <property type="project" value="InterPro"/>
</dbReference>
<feature type="domain" description="NADH-Ubiquinone oxidoreductase (complex I) chain 5 N-terminal" evidence="18">
    <location>
        <begin position="70"/>
        <end position="120"/>
    </location>
</feature>
<keyword evidence="5" id="KW-0679">Respiratory chain</keyword>
<dbReference type="InterPro" id="IPR001750">
    <property type="entry name" value="ND/Mrp_TM"/>
</dbReference>
<feature type="transmembrane region" description="Helical" evidence="16">
    <location>
        <begin position="40"/>
        <end position="61"/>
    </location>
</feature>
<evidence type="ECO:0000256" key="16">
    <source>
        <dbReference type="RuleBase" id="RU003404"/>
    </source>
</evidence>
<dbReference type="InterPro" id="IPR003945">
    <property type="entry name" value="NU5C-like"/>
</dbReference>
<dbReference type="PANTHER" id="PTHR42829:SF2">
    <property type="entry name" value="NADH-UBIQUINONE OXIDOREDUCTASE CHAIN 5"/>
    <property type="match status" value="1"/>
</dbReference>
<dbReference type="Pfam" id="PF06455">
    <property type="entry name" value="NADH5_C"/>
    <property type="match status" value="1"/>
</dbReference>
<gene>
    <name evidence="20" type="primary">ND5</name>
</gene>
<evidence type="ECO:0000256" key="10">
    <source>
        <dbReference type="ARBA" id="ARBA00022989"/>
    </source>
</evidence>
<keyword evidence="12 16" id="KW-0830">Ubiquinone</keyword>
<dbReference type="GO" id="GO:0005743">
    <property type="term" value="C:mitochondrial inner membrane"/>
    <property type="evidence" value="ECO:0007669"/>
    <property type="project" value="UniProtKB-SubCell"/>
</dbReference>
<feature type="transmembrane region" description="Helical" evidence="16">
    <location>
        <begin position="274"/>
        <end position="295"/>
    </location>
</feature>
<evidence type="ECO:0000259" key="19">
    <source>
        <dbReference type="Pfam" id="PF06455"/>
    </source>
</evidence>
<feature type="transmembrane region" description="Helical" evidence="16">
    <location>
        <begin position="212"/>
        <end position="230"/>
    </location>
</feature>
<keyword evidence="9" id="KW-0249">Electron transport</keyword>
<protein>
    <recommendedName>
        <fullName evidence="3 16">NADH-ubiquinone oxidoreductase chain 5</fullName>
        <ecNumber evidence="2 16">7.1.1.2</ecNumber>
    </recommendedName>
</protein>
<dbReference type="InterPro" id="IPR010934">
    <property type="entry name" value="NADH_DH_su5_C"/>
</dbReference>
<dbReference type="PANTHER" id="PTHR42829">
    <property type="entry name" value="NADH-UBIQUINONE OXIDOREDUCTASE CHAIN 5"/>
    <property type="match status" value="1"/>
</dbReference>
<dbReference type="Pfam" id="PF00361">
    <property type="entry name" value="Proton_antipo_M"/>
    <property type="match status" value="1"/>
</dbReference>
<accession>A0A0X1KHI0</accession>
<name>A0A0X1KHI0_ARAMI</name>
<evidence type="ECO:0000256" key="15">
    <source>
        <dbReference type="ARBA" id="ARBA00049551"/>
    </source>
</evidence>
<keyword evidence="14 16" id="KW-0472">Membrane</keyword>
<dbReference type="GO" id="GO:0015990">
    <property type="term" value="P:electron transport coupled proton transport"/>
    <property type="evidence" value="ECO:0007669"/>
    <property type="project" value="TreeGrafter"/>
</dbReference>
<evidence type="ECO:0000256" key="8">
    <source>
        <dbReference type="ARBA" id="ARBA00022967"/>
    </source>
</evidence>
<feature type="transmembrane region" description="Helical" evidence="16">
    <location>
        <begin position="302"/>
        <end position="322"/>
    </location>
</feature>
<dbReference type="EC" id="7.1.1.2" evidence="2 16"/>
<evidence type="ECO:0000256" key="1">
    <source>
        <dbReference type="ARBA" id="ARBA00004448"/>
    </source>
</evidence>
<evidence type="ECO:0000256" key="6">
    <source>
        <dbReference type="ARBA" id="ARBA00022692"/>
    </source>
</evidence>
<feature type="transmembrane region" description="Helical" evidence="16">
    <location>
        <begin position="404"/>
        <end position="425"/>
    </location>
</feature>
<dbReference type="Pfam" id="PF00662">
    <property type="entry name" value="Proton_antipo_N"/>
    <property type="match status" value="1"/>
</dbReference>
<comment type="catalytic activity">
    <reaction evidence="15 16">
        <text>a ubiquinone + NADH + 5 H(+)(in) = a ubiquinol + NAD(+) + 4 H(+)(out)</text>
        <dbReference type="Rhea" id="RHEA:29091"/>
        <dbReference type="Rhea" id="RHEA-COMP:9565"/>
        <dbReference type="Rhea" id="RHEA-COMP:9566"/>
        <dbReference type="ChEBI" id="CHEBI:15378"/>
        <dbReference type="ChEBI" id="CHEBI:16389"/>
        <dbReference type="ChEBI" id="CHEBI:17976"/>
        <dbReference type="ChEBI" id="CHEBI:57540"/>
        <dbReference type="ChEBI" id="CHEBI:57945"/>
        <dbReference type="EC" id="7.1.1.2"/>
    </reaction>
</comment>
<feature type="domain" description="NADH dehydrogenase subunit 5 C-terminal" evidence="19">
    <location>
        <begin position="423"/>
        <end position="603"/>
    </location>
</feature>
<feature type="transmembrane region" description="Helical" evidence="16">
    <location>
        <begin position="87"/>
        <end position="107"/>
    </location>
</feature>
<keyword evidence="4 16" id="KW-0813">Transport</keyword>
<evidence type="ECO:0000259" key="17">
    <source>
        <dbReference type="Pfam" id="PF00361"/>
    </source>
</evidence>
<feature type="transmembrane region" description="Helical" evidence="16">
    <location>
        <begin position="242"/>
        <end position="262"/>
    </location>
</feature>
<evidence type="ECO:0000256" key="13">
    <source>
        <dbReference type="ARBA" id="ARBA00023128"/>
    </source>
</evidence>
<feature type="transmembrane region" description="Helical" evidence="16">
    <location>
        <begin position="334"/>
        <end position="352"/>
    </location>
</feature>
<evidence type="ECO:0000256" key="12">
    <source>
        <dbReference type="ARBA" id="ARBA00023075"/>
    </source>
</evidence>
<evidence type="ECO:0000256" key="3">
    <source>
        <dbReference type="ARBA" id="ARBA00021096"/>
    </source>
</evidence>
<evidence type="ECO:0000313" key="20">
    <source>
        <dbReference type="EMBL" id="AFU52726.1"/>
    </source>
</evidence>
<feature type="transmembrane region" description="Helical" evidence="16">
    <location>
        <begin position="485"/>
        <end position="507"/>
    </location>
</feature>
<dbReference type="GO" id="GO:0008137">
    <property type="term" value="F:NADH dehydrogenase (ubiquinone) activity"/>
    <property type="evidence" value="ECO:0007669"/>
    <property type="project" value="UniProtKB-EC"/>
</dbReference>
<geneLocation type="mitochondrion" evidence="20"/>
<feature type="transmembrane region" description="Helical" evidence="16">
    <location>
        <begin position="455"/>
        <end position="473"/>
    </location>
</feature>
<sequence length="604" mass="66239">MEMALLLNTLTLLTLTTILTPTLLPALLKTYKNSPQTITLTIKTAFLISLAPTMLFTYSGLESITSYWEWKFIMNFKIPLSFKMDQYSLLFFPVALFVTWSILQFSTYYMASDPHITKFFSYLTTFLVAMLTLTIANNIFMLFIGWEGVGIMSFLLISWWHGRAEANTAALQAVLYNRIGDIGLILSMAWLASTLNSWEMQQMFSPTKTPTLPLLGLILAATGKSAQFGLHPWLPAAMEGPTPVSALLHSSTMVVAGIFLLIRTHPLLTNNKTALTLCLCLGATSTLFAATCALTQNDIKKIIAFSTSSQLGLMMVTIGLNLPQLAFLHISTHAFFKAMLFLCSGSIIHSLGGEQDIRKMGGLQKMLPTTTSCLTVGNLALMGTPFLAGFFSKDLIIENLNTSYLNAWALTLTLLATAFTATYSLRMTLLVQTKFTRMPTITPMNENNPQITSPITRLALGSIMAGLLITSYMTPTQTPPMTMPLLTKTTAILVTTTGIILALELTATTHTLTQPKQNPYSNFSLTLGYFNPLTHRPSSMTLLNSGQKIASHLIDLSWYKKMGPEGLASLQTMAAKTSTTLHKGLIKAYLGSSALSILIILLML</sequence>
<evidence type="ECO:0000256" key="9">
    <source>
        <dbReference type="ARBA" id="ARBA00022982"/>
    </source>
</evidence>
<comment type="similarity">
    <text evidence="16">Belongs to the complex I subunit 5 family.</text>
</comment>
<dbReference type="AlphaFoldDB" id="A0A0X1KHI0"/>
<feature type="transmembrane region" description="Helical" evidence="16">
    <location>
        <begin position="119"/>
        <end position="136"/>
    </location>
</feature>
<keyword evidence="6 16" id="KW-0812">Transmembrane</keyword>
<dbReference type="PRINTS" id="PR01434">
    <property type="entry name" value="NADHDHGNASE5"/>
</dbReference>
<evidence type="ECO:0000256" key="7">
    <source>
        <dbReference type="ARBA" id="ARBA00022792"/>
    </source>
</evidence>
<keyword evidence="7" id="KW-0999">Mitochondrion inner membrane</keyword>
<evidence type="ECO:0000256" key="2">
    <source>
        <dbReference type="ARBA" id="ARBA00012944"/>
    </source>
</evidence>
<organism evidence="20">
    <name type="scientific">Ara militaris mexicanus</name>
    <dbReference type="NCBI Taxonomy" id="1238172"/>
    <lineage>
        <taxon>Eukaryota</taxon>
        <taxon>Metazoa</taxon>
        <taxon>Chordata</taxon>
        <taxon>Craniata</taxon>
        <taxon>Vertebrata</taxon>
        <taxon>Euteleostomi</taxon>
        <taxon>Archelosauria</taxon>
        <taxon>Archosauria</taxon>
        <taxon>Dinosauria</taxon>
        <taxon>Saurischia</taxon>
        <taxon>Theropoda</taxon>
        <taxon>Coelurosauria</taxon>
        <taxon>Aves</taxon>
        <taxon>Neognathae</taxon>
        <taxon>Neoaves</taxon>
        <taxon>Telluraves</taxon>
        <taxon>Australaves</taxon>
        <taxon>Psittaciformes</taxon>
        <taxon>Psittacidae</taxon>
        <taxon>Ara</taxon>
    </lineage>
</organism>
<feature type="transmembrane region" description="Helical" evidence="16">
    <location>
        <begin position="142"/>
        <end position="161"/>
    </location>
</feature>
<evidence type="ECO:0000256" key="5">
    <source>
        <dbReference type="ARBA" id="ARBA00022660"/>
    </source>
</evidence>
<feature type="transmembrane region" description="Helical" evidence="16">
    <location>
        <begin position="173"/>
        <end position="192"/>
    </location>
</feature>
<feature type="transmembrane region" description="Helical" evidence="16">
    <location>
        <begin position="585"/>
        <end position="603"/>
    </location>
</feature>
<keyword evidence="10 16" id="KW-1133">Transmembrane helix</keyword>
<evidence type="ECO:0000256" key="4">
    <source>
        <dbReference type="ARBA" id="ARBA00022448"/>
    </source>
</evidence>
<dbReference type="EMBL" id="JX524613">
    <property type="protein sequence ID" value="AFU52726.1"/>
    <property type="molecule type" value="Genomic_DNA"/>
</dbReference>
<dbReference type="NCBIfam" id="TIGR01974">
    <property type="entry name" value="NDH_I_L"/>
    <property type="match status" value="1"/>
</dbReference>
<comment type="subcellular location">
    <subcellularLocation>
        <location evidence="1">Mitochondrion inner membrane</location>
        <topology evidence="1">Multi-pass membrane protein</topology>
    </subcellularLocation>
</comment>
<keyword evidence="11 16" id="KW-0520">NAD</keyword>
<evidence type="ECO:0000259" key="18">
    <source>
        <dbReference type="Pfam" id="PF00662"/>
    </source>
</evidence>
<evidence type="ECO:0000256" key="11">
    <source>
        <dbReference type="ARBA" id="ARBA00023027"/>
    </source>
</evidence>
<reference evidence="20" key="1">
    <citation type="submission" date="2012-08" db="EMBL/GenBank/DDBJ databases">
        <title>Guaruba guarouba: Golden conure or Golden macaw? Phylogenetic position of the species based on mitochondrial and retroposon sequences.</title>
        <authorList>
            <person name="Urantowka A."/>
            <person name="Grabowski K."/>
        </authorList>
    </citation>
    <scope>NUCLEOTIDE SEQUENCE</scope>
    <source>
        <strain evidence="20">POTNW103</strain>
    </source>
</reference>
<dbReference type="GO" id="GO:0003954">
    <property type="term" value="F:NADH dehydrogenase activity"/>
    <property type="evidence" value="ECO:0007669"/>
    <property type="project" value="TreeGrafter"/>
</dbReference>
<dbReference type="InterPro" id="IPR001516">
    <property type="entry name" value="Proton_antipo_N"/>
</dbReference>
<keyword evidence="13 16" id="KW-0496">Mitochondrion</keyword>
<proteinExistence type="inferred from homology"/>